<feature type="region of interest" description="Disordered" evidence="1">
    <location>
        <begin position="618"/>
        <end position="708"/>
    </location>
</feature>
<feature type="region of interest" description="Disordered" evidence="1">
    <location>
        <begin position="214"/>
        <end position="241"/>
    </location>
</feature>
<dbReference type="OrthoDB" id="6359943at2759"/>
<dbReference type="PANTHER" id="PTHR47369:SF1">
    <property type="entry name" value="BTB_POZ DOMAIN-CONTAINING PROTEIN"/>
    <property type="match status" value="1"/>
</dbReference>
<evidence type="ECO:0000313" key="3">
    <source>
        <dbReference type="EMBL" id="KZT22116.1"/>
    </source>
</evidence>
<sequence length="783" mass="84676">MASPGPSPTDIQNHLYSAFLEGRTPDVVLRVRGTWHALYSLHRVVLIQSGFFQTLFTGSFVESVHKFHATGHRIRPDQVEIIFDDPNITRPAFEICIARLYGGGPPLHISPSLLPSPSCPLTTAFPCPPSPSTQPTPPNHHPATPSLLLSLLATAVYLSIPSVAAQALSLILNSVGPYTVMRYLGFAIGKGIEYEEGEDDLRDAAVGLEGVAAIVKEEDEDRPDSPATKEEEDKAPPAALDDVSQKLGYMEVKKEDPMESGSSEGEGAPSYYYGAVSAKVGEACACWLARWGRDMFEYEEKAAADGKTPHPRRRATTISSPPSLPNSHFFPVPFGGKDVVVPVIWRRGGLDAAWVRALVTSDFLFVAAERERYDLARGVVEVRRRQGVDAGEEAEWEEMFGRGVYYANMSFDDLMYISRDVSPTTGRPYVSLHVLQSALWTQSVLRHQITARPAGTPSPPSSPGQRDRELGVTVTTAEIRTAPSTDLGGEQRYFPIPADSSVRIGDTSALEHASMDELFAAPLAEPADPKKVSRLPTTERTFFGLLSPPSPAQARWSPFPPFRFGVEFWDVDALREKSRLHSQTVWYAGSLFNVYVQVVRKKGVPGVQLGVYLHRQSSVDPVPPRSAPVLAERERERGHDRRVSAPNASTGVHASPSLPAIGSALSRSTTPSSTATSSSGPVSASLPGSSSANTVPATAPPVMPPQAYRDPRGAVSAYFTISCASATGASLTQFTSAPDTFSVSQSWGWKSSSLRTEEYIEVGADRALGREVSLRATVVLGVV</sequence>
<feature type="compositionally biased region" description="Low complexity" evidence="1">
    <location>
        <begin position="662"/>
        <end position="697"/>
    </location>
</feature>
<feature type="domain" description="BTB" evidence="2">
    <location>
        <begin position="25"/>
        <end position="103"/>
    </location>
</feature>
<dbReference type="EMBL" id="KV425599">
    <property type="protein sequence ID" value="KZT22116.1"/>
    <property type="molecule type" value="Genomic_DNA"/>
</dbReference>
<dbReference type="SUPFAM" id="SSF54695">
    <property type="entry name" value="POZ domain"/>
    <property type="match status" value="1"/>
</dbReference>
<dbReference type="SMART" id="SM00225">
    <property type="entry name" value="BTB"/>
    <property type="match status" value="1"/>
</dbReference>
<proteinExistence type="predicted"/>
<organism evidence="3 4">
    <name type="scientific">Neolentinus lepideus HHB14362 ss-1</name>
    <dbReference type="NCBI Taxonomy" id="1314782"/>
    <lineage>
        <taxon>Eukaryota</taxon>
        <taxon>Fungi</taxon>
        <taxon>Dikarya</taxon>
        <taxon>Basidiomycota</taxon>
        <taxon>Agaricomycotina</taxon>
        <taxon>Agaricomycetes</taxon>
        <taxon>Gloeophyllales</taxon>
        <taxon>Gloeophyllaceae</taxon>
        <taxon>Neolentinus</taxon>
    </lineage>
</organism>
<dbReference type="InterPro" id="IPR000210">
    <property type="entry name" value="BTB/POZ_dom"/>
</dbReference>
<evidence type="ECO:0000256" key="1">
    <source>
        <dbReference type="SAM" id="MobiDB-lite"/>
    </source>
</evidence>
<dbReference type="STRING" id="1314782.A0A165Q9S9"/>
<accession>A0A165Q9S9</accession>
<feature type="compositionally biased region" description="Basic and acidic residues" evidence="1">
    <location>
        <begin position="223"/>
        <end position="235"/>
    </location>
</feature>
<dbReference type="InParanoid" id="A0A165Q9S9"/>
<dbReference type="PANTHER" id="PTHR47369">
    <property type="entry name" value="BTB/POZ DOMAIN-CONTAINING PROTEIN"/>
    <property type="match status" value="1"/>
</dbReference>
<reference evidence="3 4" key="1">
    <citation type="journal article" date="2016" name="Mol. Biol. Evol.">
        <title>Comparative Genomics of Early-Diverging Mushroom-Forming Fungi Provides Insights into the Origins of Lignocellulose Decay Capabilities.</title>
        <authorList>
            <person name="Nagy L.G."/>
            <person name="Riley R."/>
            <person name="Tritt A."/>
            <person name="Adam C."/>
            <person name="Daum C."/>
            <person name="Floudas D."/>
            <person name="Sun H."/>
            <person name="Yadav J.S."/>
            <person name="Pangilinan J."/>
            <person name="Larsson K.H."/>
            <person name="Matsuura K."/>
            <person name="Barry K."/>
            <person name="Labutti K."/>
            <person name="Kuo R."/>
            <person name="Ohm R.A."/>
            <person name="Bhattacharya S.S."/>
            <person name="Shirouzu T."/>
            <person name="Yoshinaga Y."/>
            <person name="Martin F.M."/>
            <person name="Grigoriev I.V."/>
            <person name="Hibbett D.S."/>
        </authorList>
    </citation>
    <scope>NUCLEOTIDE SEQUENCE [LARGE SCALE GENOMIC DNA]</scope>
    <source>
        <strain evidence="3 4">HHB14362 ss-1</strain>
    </source>
</reference>
<dbReference type="InterPro" id="IPR011333">
    <property type="entry name" value="SKP1/BTB/POZ_sf"/>
</dbReference>
<dbReference type="Gene3D" id="3.30.710.10">
    <property type="entry name" value="Potassium Channel Kv1.1, Chain A"/>
    <property type="match status" value="1"/>
</dbReference>
<keyword evidence="4" id="KW-1185">Reference proteome</keyword>
<gene>
    <name evidence="3" type="ORF">NEOLEDRAFT_1138458</name>
</gene>
<dbReference type="PROSITE" id="PS50097">
    <property type="entry name" value="BTB"/>
    <property type="match status" value="1"/>
</dbReference>
<dbReference type="AlphaFoldDB" id="A0A165Q9S9"/>
<dbReference type="Proteomes" id="UP000076761">
    <property type="component" value="Unassembled WGS sequence"/>
</dbReference>
<evidence type="ECO:0000313" key="4">
    <source>
        <dbReference type="Proteomes" id="UP000076761"/>
    </source>
</evidence>
<feature type="compositionally biased region" description="Basic and acidic residues" evidence="1">
    <location>
        <begin position="631"/>
        <end position="643"/>
    </location>
</feature>
<evidence type="ECO:0000259" key="2">
    <source>
        <dbReference type="PROSITE" id="PS50097"/>
    </source>
</evidence>
<protein>
    <recommendedName>
        <fullName evidence="2">BTB domain-containing protein</fullName>
    </recommendedName>
</protein>
<name>A0A165Q9S9_9AGAM</name>
<feature type="region of interest" description="Disordered" evidence="1">
    <location>
        <begin position="451"/>
        <end position="470"/>
    </location>
</feature>